<evidence type="ECO:0000256" key="1">
    <source>
        <dbReference type="ARBA" id="ARBA00022723"/>
    </source>
</evidence>
<dbReference type="PROSITE" id="PS00463">
    <property type="entry name" value="ZN2_CY6_FUNGAL_1"/>
    <property type="match status" value="1"/>
</dbReference>
<dbReference type="InterPro" id="IPR001138">
    <property type="entry name" value="Zn2Cys6_DnaBD"/>
</dbReference>
<dbReference type="SUPFAM" id="SSF57701">
    <property type="entry name" value="Zn2/Cys6 DNA-binding domain"/>
    <property type="match status" value="1"/>
</dbReference>
<gene>
    <name evidence="9" type="ORF">POLS_LOCUS1696</name>
</gene>
<keyword evidence="6" id="KW-0539">Nucleus</keyword>
<evidence type="ECO:0000256" key="5">
    <source>
        <dbReference type="ARBA" id="ARBA00023163"/>
    </source>
</evidence>
<accession>A0A9W4MKV9</accession>
<proteinExistence type="predicted"/>
<evidence type="ECO:0000256" key="7">
    <source>
        <dbReference type="SAM" id="MobiDB-lite"/>
    </source>
</evidence>
<evidence type="ECO:0000256" key="6">
    <source>
        <dbReference type="ARBA" id="ARBA00023242"/>
    </source>
</evidence>
<dbReference type="Gene3D" id="4.10.240.10">
    <property type="entry name" value="Zn(2)-C6 fungal-type DNA-binding domain"/>
    <property type="match status" value="1"/>
</dbReference>
<feature type="compositionally biased region" description="Basic residues" evidence="7">
    <location>
        <begin position="1"/>
        <end position="16"/>
    </location>
</feature>
<dbReference type="GO" id="GO:0003677">
    <property type="term" value="F:DNA binding"/>
    <property type="evidence" value="ECO:0007669"/>
    <property type="project" value="UniProtKB-KW"/>
</dbReference>
<dbReference type="Proteomes" id="UP001153618">
    <property type="component" value="Unassembled WGS sequence"/>
</dbReference>
<sequence>MCRQHPKKSRSLHSKSRSGCGTCKIRHKRCDETHPACLRCTSTGRKCDGYAPTIDKRTREWRNFESRGSFENNTEFTLSIRQSLKTRASSTSVPLPLSSASQVNHTWSELWHLDFYHNCIAVRLSHYFKNIYWSGLIYQMCQIDPAIRHAAMAMSAWHTQSWRISKSGKDQRDGSLSLYHSSRAIACLRHSLSRELSFSQSSTNAHKQVVLVACLMFIVLALFQGDIDSARCHLASGYKLFKEWDSRNDKDPTGLALRQAFGQFHVHLFFCAHSELFSKNFEASDEKIWIPSDTAVDLSMMTPPSYSGVNQMDLVLGFLTVVTGLILDCSFCGFGTGPAASINRYAAEVLARVRLCKNLLTAVLIELDGLSPEDCDSLRVFTLWIEILEIKIKVAKSQKPTEMAYDDHLEQFKHITKLIHTLSGSRFGASDINFSPLNYRCSVLPALLWTAIKCRDWQIRQDICSILDDEPGPDCWTSATSAALKRLIDAESSGVESGMIIPEAARVDLVNVKIRFEDSKVELRYRRSQYLSDPNIGSDGWESDTLRY</sequence>
<organism evidence="9 10">
    <name type="scientific">Penicillium olsonii</name>
    <dbReference type="NCBI Taxonomy" id="99116"/>
    <lineage>
        <taxon>Eukaryota</taxon>
        <taxon>Fungi</taxon>
        <taxon>Dikarya</taxon>
        <taxon>Ascomycota</taxon>
        <taxon>Pezizomycotina</taxon>
        <taxon>Eurotiomycetes</taxon>
        <taxon>Eurotiomycetidae</taxon>
        <taxon>Eurotiales</taxon>
        <taxon>Aspergillaceae</taxon>
        <taxon>Penicillium</taxon>
    </lineage>
</organism>
<feature type="domain" description="Zn(2)-C6 fungal-type" evidence="8">
    <location>
        <begin position="19"/>
        <end position="47"/>
    </location>
</feature>
<dbReference type="GO" id="GO:0008270">
    <property type="term" value="F:zinc ion binding"/>
    <property type="evidence" value="ECO:0007669"/>
    <property type="project" value="InterPro"/>
</dbReference>
<dbReference type="EMBL" id="CAJVOS010000011">
    <property type="protein sequence ID" value="CAG7995122.1"/>
    <property type="molecule type" value="Genomic_DNA"/>
</dbReference>
<reference evidence="9" key="1">
    <citation type="submission" date="2021-07" db="EMBL/GenBank/DDBJ databases">
        <authorList>
            <person name="Branca A.L. A."/>
        </authorList>
    </citation>
    <scope>NUCLEOTIDE SEQUENCE</scope>
</reference>
<dbReference type="SMART" id="SM00066">
    <property type="entry name" value="GAL4"/>
    <property type="match status" value="1"/>
</dbReference>
<dbReference type="PANTHER" id="PTHR36206">
    <property type="entry name" value="ASPERCRYPTIN BIOSYNTHESIS CLUSTER-SPECIFIC TRANSCRIPTION REGULATOR ATNN-RELATED"/>
    <property type="match status" value="1"/>
</dbReference>
<dbReference type="InterPro" id="IPR021858">
    <property type="entry name" value="Fun_TF"/>
</dbReference>
<name>A0A9W4MKV9_PENOL</name>
<evidence type="ECO:0000313" key="9">
    <source>
        <dbReference type="EMBL" id="CAG7995122.1"/>
    </source>
</evidence>
<keyword evidence="5" id="KW-0804">Transcription</keyword>
<dbReference type="PROSITE" id="PS50048">
    <property type="entry name" value="ZN2_CY6_FUNGAL_2"/>
    <property type="match status" value="1"/>
</dbReference>
<dbReference type="InterPro" id="IPR036864">
    <property type="entry name" value="Zn2-C6_fun-type_DNA-bd_sf"/>
</dbReference>
<feature type="region of interest" description="Disordered" evidence="7">
    <location>
        <begin position="1"/>
        <end position="20"/>
    </location>
</feature>
<protein>
    <recommendedName>
        <fullName evidence="8">Zn(2)-C6 fungal-type domain-containing protein</fullName>
    </recommendedName>
</protein>
<evidence type="ECO:0000259" key="8">
    <source>
        <dbReference type="PROSITE" id="PS50048"/>
    </source>
</evidence>
<dbReference type="PANTHER" id="PTHR36206:SF12">
    <property type="entry name" value="ASPERCRYPTIN BIOSYNTHESIS CLUSTER-SPECIFIC TRANSCRIPTION REGULATOR ATNN-RELATED"/>
    <property type="match status" value="1"/>
</dbReference>
<evidence type="ECO:0000256" key="2">
    <source>
        <dbReference type="ARBA" id="ARBA00022833"/>
    </source>
</evidence>
<keyword evidence="4" id="KW-0238">DNA-binding</keyword>
<evidence type="ECO:0000313" key="10">
    <source>
        <dbReference type="Proteomes" id="UP001153618"/>
    </source>
</evidence>
<keyword evidence="1" id="KW-0479">Metal-binding</keyword>
<evidence type="ECO:0000256" key="3">
    <source>
        <dbReference type="ARBA" id="ARBA00023015"/>
    </source>
</evidence>
<keyword evidence="10" id="KW-1185">Reference proteome</keyword>
<comment type="caution">
    <text evidence="9">The sequence shown here is derived from an EMBL/GenBank/DDBJ whole genome shotgun (WGS) entry which is preliminary data.</text>
</comment>
<dbReference type="GO" id="GO:0000981">
    <property type="term" value="F:DNA-binding transcription factor activity, RNA polymerase II-specific"/>
    <property type="evidence" value="ECO:0007669"/>
    <property type="project" value="InterPro"/>
</dbReference>
<dbReference type="OrthoDB" id="2593732at2759"/>
<evidence type="ECO:0000256" key="4">
    <source>
        <dbReference type="ARBA" id="ARBA00023125"/>
    </source>
</evidence>
<dbReference type="AlphaFoldDB" id="A0A9W4MKV9"/>
<dbReference type="InterPro" id="IPR052360">
    <property type="entry name" value="Transcr_Regulatory_Proteins"/>
</dbReference>
<dbReference type="Pfam" id="PF11951">
    <property type="entry name" value="Fungal_trans_2"/>
    <property type="match status" value="1"/>
</dbReference>
<dbReference type="CDD" id="cd00067">
    <property type="entry name" value="GAL4"/>
    <property type="match status" value="1"/>
</dbReference>
<keyword evidence="3" id="KW-0805">Transcription regulation</keyword>
<dbReference type="Pfam" id="PF00172">
    <property type="entry name" value="Zn_clus"/>
    <property type="match status" value="1"/>
</dbReference>
<keyword evidence="2" id="KW-0862">Zinc</keyword>